<feature type="region of interest" description="Disordered" evidence="4">
    <location>
        <begin position="330"/>
        <end position="453"/>
    </location>
</feature>
<feature type="compositionally biased region" description="Polar residues" evidence="4">
    <location>
        <begin position="736"/>
        <end position="747"/>
    </location>
</feature>
<dbReference type="InterPro" id="IPR028938">
    <property type="entry name" value="Rsf1-like"/>
</dbReference>
<dbReference type="PROSITE" id="PS01359">
    <property type="entry name" value="ZF_PHD_1"/>
    <property type="match status" value="1"/>
</dbReference>
<evidence type="ECO:0000256" key="1">
    <source>
        <dbReference type="ARBA" id="ARBA00022723"/>
    </source>
</evidence>
<protein>
    <recommendedName>
        <fullName evidence="5">Zinc finger PHD-type domain-containing protein</fullName>
    </recommendedName>
</protein>
<feature type="domain" description="Zinc finger PHD-type" evidence="5">
    <location>
        <begin position="465"/>
        <end position="517"/>
    </location>
</feature>
<feature type="compositionally biased region" description="Polar residues" evidence="4">
    <location>
        <begin position="592"/>
        <end position="603"/>
    </location>
</feature>
<sequence length="935" mass="103695">MPRYKRDALAAELDAPTPDEPQIAPEDVATLARLRSMWEFASLMQYIFLFGHVVKIDENFDIEDLEAECIKPSPSERLSAIGLALLKYVSSHRGLTPEIFDEYTRRQYLAKAPTRNPFGDDEDPVKFNDLDIYTRIQVLQQLSTWTFGNVERIRGMMPQDEDHLAWRMEPLGWDKEDRSYYVLDDNRLYRRSDEPLAPPTPPPKPKAKSKPKKSSRTKATRSSKRRKTEEVEEEEPEGETDAMEDVVMTNGEHAPSQEGEPGHGFTNKTWECIAITLEEYSDFMATLFRSKDPNEKQLRKSIEEDVLPIIEKRAEALRQKQLKKLRELENMQKMATAKRSSRLAGKAEKERDDREKREAEEKRLADIRMAHEEEERQRRIEEGHESRRLTREQRLKEREVKRILHEEELSKLQEQEERAASQDPNGEGAADEAKRISARQAQSQKEQHKKHLQKLAEEEGKWYFDCSVCGVNGENIDDGTHSVACDQCGVWQHSECHGFSPKQAEKNGFTFVCKSCRRIEEDKKKPKIPPIKLGKKAQSGSPEVQKSDSRPSPAASPSASRESGLPPHVQRQLDGVYIPASQPRPSPGPFGQITNGPSLSPHAQQQGPPGYRYPPIGNFAQHPPQQPWQGNAFPTPSRRPSSGYAGPPNPPMSNGYAGSPRAQQHQYAHQHAVAASGGHPGYYPSEGSNPPAPAGQFASQPPPTQQYQHPHSYLQHQHHQPPPPPQQYFAPPQQQRSGSTQLMNGFQSPVKAGAPLPASSSPPQGPSAQAVPSPSLRQSPHTTFAPPTNTYAQLAPSPVKSSPPRQPQDPYQQPAQPSTHQTPRIAQAPETFRPPSSNGHQPPTFSTPQSQLQPASANANGVAADGMAGPWPEGSKAIPQKHDQSPALPSSAMSETKVMPPPMGALQPSPSQMALPGAGGIPVKKALPEAGGGSG</sequence>
<evidence type="ECO:0000313" key="7">
    <source>
        <dbReference type="Proteomes" id="UP000308549"/>
    </source>
</evidence>
<feature type="compositionally biased region" description="Low complexity" evidence="4">
    <location>
        <begin position="662"/>
        <end position="675"/>
    </location>
</feature>
<reference evidence="6 7" key="1">
    <citation type="submission" date="2017-03" db="EMBL/GenBank/DDBJ databases">
        <title>Genomes of endolithic fungi from Antarctica.</title>
        <authorList>
            <person name="Coleine C."/>
            <person name="Masonjones S."/>
            <person name="Stajich J.E."/>
        </authorList>
    </citation>
    <scope>NUCLEOTIDE SEQUENCE [LARGE SCALE GENOMIC DNA]</scope>
    <source>
        <strain evidence="6 7">CCFEE 6315</strain>
    </source>
</reference>
<keyword evidence="2" id="KW-0863">Zinc-finger</keyword>
<dbReference type="Gene3D" id="3.30.40.10">
    <property type="entry name" value="Zinc/RING finger domain, C3HC4 (zinc finger)"/>
    <property type="match status" value="1"/>
</dbReference>
<feature type="compositionally biased region" description="Acidic residues" evidence="4">
    <location>
        <begin position="230"/>
        <end position="244"/>
    </location>
</feature>
<feature type="compositionally biased region" description="Low complexity" evidence="4">
    <location>
        <begin position="604"/>
        <end position="615"/>
    </location>
</feature>
<dbReference type="GO" id="GO:0008270">
    <property type="term" value="F:zinc ion binding"/>
    <property type="evidence" value="ECO:0007669"/>
    <property type="project" value="UniProtKB-KW"/>
</dbReference>
<dbReference type="InterPro" id="IPR011011">
    <property type="entry name" value="Znf_FYVE_PHD"/>
</dbReference>
<dbReference type="OrthoDB" id="303107at2759"/>
<feature type="compositionally biased region" description="Low complexity" evidence="4">
    <location>
        <begin position="808"/>
        <end position="817"/>
    </location>
</feature>
<evidence type="ECO:0000259" key="5">
    <source>
        <dbReference type="SMART" id="SM00249"/>
    </source>
</evidence>
<feature type="compositionally biased region" description="Basic residues" evidence="4">
    <location>
        <begin position="205"/>
        <end position="226"/>
    </location>
</feature>
<dbReference type="InterPro" id="IPR019787">
    <property type="entry name" value="Znf_PHD-finger"/>
</dbReference>
<dbReference type="AlphaFoldDB" id="A0A4U0U1M1"/>
<organism evidence="6 7">
    <name type="scientific">Salinomyces thailandicus</name>
    <dbReference type="NCBI Taxonomy" id="706561"/>
    <lineage>
        <taxon>Eukaryota</taxon>
        <taxon>Fungi</taxon>
        <taxon>Dikarya</taxon>
        <taxon>Ascomycota</taxon>
        <taxon>Pezizomycotina</taxon>
        <taxon>Dothideomycetes</taxon>
        <taxon>Dothideomycetidae</taxon>
        <taxon>Mycosphaerellales</taxon>
        <taxon>Teratosphaeriaceae</taxon>
        <taxon>Salinomyces</taxon>
    </lineage>
</organism>
<feature type="compositionally biased region" description="Polar residues" evidence="4">
    <location>
        <begin position="776"/>
        <end position="792"/>
    </location>
</feature>
<feature type="compositionally biased region" description="Basic and acidic residues" evidence="4">
    <location>
        <begin position="345"/>
        <end position="420"/>
    </location>
</feature>
<feature type="compositionally biased region" description="Low complexity" evidence="4">
    <location>
        <begin position="705"/>
        <end position="715"/>
    </location>
</feature>
<evidence type="ECO:0000256" key="4">
    <source>
        <dbReference type="SAM" id="MobiDB-lite"/>
    </source>
</evidence>
<dbReference type="PANTHER" id="PTHR14296">
    <property type="entry name" value="REMODELING AND SPACING FACTOR 1"/>
    <property type="match status" value="1"/>
</dbReference>
<dbReference type="GO" id="GO:0031213">
    <property type="term" value="C:RSF complex"/>
    <property type="evidence" value="ECO:0007669"/>
    <property type="project" value="InterPro"/>
</dbReference>
<gene>
    <name evidence="6" type="ORF">B0A50_03076</name>
</gene>
<dbReference type="PANTHER" id="PTHR14296:SF3">
    <property type="entry name" value="DIKAR, ISOFORM F"/>
    <property type="match status" value="1"/>
</dbReference>
<evidence type="ECO:0000313" key="6">
    <source>
        <dbReference type="EMBL" id="TKA28748.1"/>
    </source>
</evidence>
<evidence type="ECO:0000256" key="3">
    <source>
        <dbReference type="ARBA" id="ARBA00022833"/>
    </source>
</evidence>
<dbReference type="Pfam" id="PF00628">
    <property type="entry name" value="PHD"/>
    <property type="match status" value="1"/>
</dbReference>
<dbReference type="InterPro" id="IPR001965">
    <property type="entry name" value="Znf_PHD"/>
</dbReference>
<dbReference type="Proteomes" id="UP000308549">
    <property type="component" value="Unassembled WGS sequence"/>
</dbReference>
<dbReference type="InterPro" id="IPR013083">
    <property type="entry name" value="Znf_RING/FYVE/PHD"/>
</dbReference>
<evidence type="ECO:0000256" key="2">
    <source>
        <dbReference type="ARBA" id="ARBA00022771"/>
    </source>
</evidence>
<dbReference type="EMBL" id="NAJL01000017">
    <property type="protein sequence ID" value="TKA28748.1"/>
    <property type="molecule type" value="Genomic_DNA"/>
</dbReference>
<keyword evidence="3" id="KW-0862">Zinc</keyword>
<keyword evidence="1" id="KW-0479">Metal-binding</keyword>
<dbReference type="SUPFAM" id="SSF57903">
    <property type="entry name" value="FYVE/PHD zinc finger"/>
    <property type="match status" value="1"/>
</dbReference>
<comment type="caution">
    <text evidence="6">The sequence shown here is derived from an EMBL/GenBank/DDBJ whole genome shotgun (WGS) entry which is preliminary data.</text>
</comment>
<dbReference type="SMART" id="SM00249">
    <property type="entry name" value="PHD"/>
    <property type="match status" value="1"/>
</dbReference>
<feature type="compositionally biased region" description="Polar residues" evidence="4">
    <location>
        <begin position="627"/>
        <end position="640"/>
    </location>
</feature>
<accession>A0A4U0U1M1</accession>
<feature type="compositionally biased region" description="Low complexity" evidence="4">
    <location>
        <begin position="550"/>
        <end position="561"/>
    </location>
</feature>
<feature type="compositionally biased region" description="Polar residues" evidence="4">
    <location>
        <begin position="834"/>
        <end position="859"/>
    </location>
</feature>
<keyword evidence="7" id="KW-1185">Reference proteome</keyword>
<dbReference type="GO" id="GO:0006355">
    <property type="term" value="P:regulation of DNA-templated transcription"/>
    <property type="evidence" value="ECO:0007669"/>
    <property type="project" value="InterPro"/>
</dbReference>
<proteinExistence type="predicted"/>
<feature type="compositionally biased region" description="Low complexity" evidence="4">
    <location>
        <begin position="752"/>
        <end position="775"/>
    </location>
</feature>
<dbReference type="InterPro" id="IPR019786">
    <property type="entry name" value="Zinc_finger_PHD-type_CS"/>
</dbReference>
<feature type="region of interest" description="Disordered" evidence="4">
    <location>
        <begin position="191"/>
        <end position="244"/>
    </location>
</feature>
<name>A0A4U0U1M1_9PEZI</name>
<feature type="region of interest" description="Disordered" evidence="4">
    <location>
        <begin position="524"/>
        <end position="935"/>
    </location>
</feature>